<dbReference type="AlphaFoldDB" id="A0A199UI27"/>
<feature type="compositionally biased region" description="Low complexity" evidence="1">
    <location>
        <begin position="111"/>
        <end position="125"/>
    </location>
</feature>
<dbReference type="STRING" id="4615.A0A199UI27"/>
<reference evidence="2 3" key="1">
    <citation type="journal article" date="2016" name="DNA Res.">
        <title>The draft genome of MD-2 pineapple using hybrid error correction of long reads.</title>
        <authorList>
            <person name="Redwan R.M."/>
            <person name="Saidin A."/>
            <person name="Kumar S.V."/>
        </authorList>
    </citation>
    <scope>NUCLEOTIDE SEQUENCE [LARGE SCALE GENOMIC DNA]</scope>
    <source>
        <strain evidence="3">cv. MD2</strain>
        <tissue evidence="2">Leaf</tissue>
    </source>
</reference>
<proteinExistence type="predicted"/>
<evidence type="ECO:0008006" key="4">
    <source>
        <dbReference type="Google" id="ProtNLM"/>
    </source>
</evidence>
<feature type="region of interest" description="Disordered" evidence="1">
    <location>
        <begin position="111"/>
        <end position="134"/>
    </location>
</feature>
<dbReference type="PANTHER" id="PTHR33108">
    <property type="entry name" value="OS01G0745000 PROTEIN"/>
    <property type="match status" value="1"/>
</dbReference>
<dbReference type="EMBL" id="LSRQ01008132">
    <property type="protein sequence ID" value="OAY64220.1"/>
    <property type="molecule type" value="Genomic_DNA"/>
</dbReference>
<dbReference type="Pfam" id="PF07911">
    <property type="entry name" value="DUF1677"/>
    <property type="match status" value="1"/>
</dbReference>
<name>A0A199UI27_ANACO</name>
<protein>
    <recommendedName>
        <fullName evidence="4">DUF1677 family protein</fullName>
    </recommendedName>
</protein>
<evidence type="ECO:0000313" key="2">
    <source>
        <dbReference type="EMBL" id="OAY64220.1"/>
    </source>
</evidence>
<accession>A0A199UI27</accession>
<dbReference type="PANTHER" id="PTHR33108:SF76">
    <property type="entry name" value="OS06G0199402 PROTEIN"/>
    <property type="match status" value="1"/>
</dbReference>
<dbReference type="InterPro" id="IPR012876">
    <property type="entry name" value="DUF1677_pln"/>
</dbReference>
<dbReference type="Proteomes" id="UP000092600">
    <property type="component" value="Unassembled WGS sequence"/>
</dbReference>
<comment type="caution">
    <text evidence="2">The sequence shown here is derived from an EMBL/GenBank/DDBJ whole genome shotgun (WGS) entry which is preliminary data.</text>
</comment>
<gene>
    <name evidence="2" type="ORF">ACMD2_19631</name>
</gene>
<sequence>MSTTKPAPEEEEEEEEEVVVAACGCCGLTEECTSAYIAAVRGRYLGRWICGLCAEAVDDETRRPGRPVSTADALDRHARFSRSLRRSRRRAADSPESLVAAVARVLRRSLDSPAPAEDAPAAVASVRRRSSVAR</sequence>
<evidence type="ECO:0000313" key="3">
    <source>
        <dbReference type="Proteomes" id="UP000092600"/>
    </source>
</evidence>
<organism evidence="2 3">
    <name type="scientific">Ananas comosus</name>
    <name type="common">Pineapple</name>
    <name type="synonym">Ananas ananas</name>
    <dbReference type="NCBI Taxonomy" id="4615"/>
    <lineage>
        <taxon>Eukaryota</taxon>
        <taxon>Viridiplantae</taxon>
        <taxon>Streptophyta</taxon>
        <taxon>Embryophyta</taxon>
        <taxon>Tracheophyta</taxon>
        <taxon>Spermatophyta</taxon>
        <taxon>Magnoliopsida</taxon>
        <taxon>Liliopsida</taxon>
        <taxon>Poales</taxon>
        <taxon>Bromeliaceae</taxon>
        <taxon>Bromelioideae</taxon>
        <taxon>Ananas</taxon>
    </lineage>
</organism>
<evidence type="ECO:0000256" key="1">
    <source>
        <dbReference type="SAM" id="MobiDB-lite"/>
    </source>
</evidence>